<dbReference type="SUPFAM" id="SSF56281">
    <property type="entry name" value="Metallo-hydrolase/oxidoreductase"/>
    <property type="match status" value="1"/>
</dbReference>
<accession>A0A9W6YMI0</accession>
<gene>
    <name evidence="7" type="ORF">Amon01_000118500</name>
</gene>
<dbReference type="Gene3D" id="3.60.15.10">
    <property type="entry name" value="Ribonuclease Z/Hydroxyacylglutathione hydrolase-like"/>
    <property type="match status" value="1"/>
</dbReference>
<comment type="subcellular location">
    <subcellularLocation>
        <location evidence="1 4">Nucleus</location>
    </subcellularLocation>
</comment>
<organism evidence="7 8">
    <name type="scientific">Ambrosiozyma monospora</name>
    <name type="common">Yeast</name>
    <name type="synonym">Endomycopsis monosporus</name>
    <dbReference type="NCBI Taxonomy" id="43982"/>
    <lineage>
        <taxon>Eukaryota</taxon>
        <taxon>Fungi</taxon>
        <taxon>Dikarya</taxon>
        <taxon>Ascomycota</taxon>
        <taxon>Saccharomycotina</taxon>
        <taxon>Pichiomycetes</taxon>
        <taxon>Pichiales</taxon>
        <taxon>Pichiaceae</taxon>
        <taxon>Ambrosiozyma</taxon>
    </lineage>
</organism>
<evidence type="ECO:0000259" key="6">
    <source>
        <dbReference type="SMART" id="SM01027"/>
    </source>
</evidence>
<dbReference type="InterPro" id="IPR022712">
    <property type="entry name" value="Beta_Casp"/>
</dbReference>
<evidence type="ECO:0000256" key="5">
    <source>
        <dbReference type="SAM" id="MobiDB-lite"/>
    </source>
</evidence>
<dbReference type="GO" id="GO:0005847">
    <property type="term" value="C:mRNA cleavage and polyadenylation specificity factor complex"/>
    <property type="evidence" value="ECO:0007669"/>
    <property type="project" value="InterPro"/>
</dbReference>
<keyword evidence="3 4" id="KW-0539">Nucleus</keyword>
<feature type="compositionally biased region" description="Basic residues" evidence="5">
    <location>
        <begin position="505"/>
        <end position="523"/>
    </location>
</feature>
<keyword evidence="2 4" id="KW-0507">mRNA processing</keyword>
<reference evidence="7" key="1">
    <citation type="submission" date="2023-04" db="EMBL/GenBank/DDBJ databases">
        <title>Ambrosiozyma monospora NBRC 1965.</title>
        <authorList>
            <person name="Ichikawa N."/>
            <person name="Sato H."/>
            <person name="Tonouchi N."/>
        </authorList>
    </citation>
    <scope>NUCLEOTIDE SEQUENCE</scope>
    <source>
        <strain evidence="7">NBRC 1965</strain>
    </source>
</reference>
<dbReference type="GO" id="GO:0006397">
    <property type="term" value="P:mRNA processing"/>
    <property type="evidence" value="ECO:0007669"/>
    <property type="project" value="UniProtKB-KW"/>
</dbReference>
<evidence type="ECO:0000256" key="2">
    <source>
        <dbReference type="ARBA" id="ARBA00022664"/>
    </source>
</evidence>
<comment type="caution">
    <text evidence="7">The sequence shown here is derived from an EMBL/GenBank/DDBJ whole genome shotgun (WGS) entry which is preliminary data.</text>
</comment>
<dbReference type="Pfam" id="PF13299">
    <property type="entry name" value="CPSF100_C"/>
    <property type="match status" value="1"/>
</dbReference>
<dbReference type="InterPro" id="IPR036866">
    <property type="entry name" value="RibonucZ/Hydroxyglut_hydro"/>
</dbReference>
<name>A0A9W6YMI0_AMBMO</name>
<comment type="similarity">
    <text evidence="4">Belongs to the metallo-beta-lactamase superfamily. RNA-metabolizing metallo-beta-lactamase-like family. CPSF2/YSH1 subfamily.</text>
</comment>
<evidence type="ECO:0000256" key="3">
    <source>
        <dbReference type="ARBA" id="ARBA00023242"/>
    </source>
</evidence>
<dbReference type="PANTHER" id="PTHR45922">
    <property type="entry name" value="CLEAVAGE AND POLYADENYLATION SPECIFICITY FACTOR SUBUNIT 2"/>
    <property type="match status" value="1"/>
</dbReference>
<dbReference type="InterPro" id="IPR025069">
    <property type="entry name" value="Cpsf2_C"/>
</dbReference>
<evidence type="ECO:0000313" key="7">
    <source>
        <dbReference type="EMBL" id="GMG20369.1"/>
    </source>
</evidence>
<evidence type="ECO:0000256" key="1">
    <source>
        <dbReference type="ARBA" id="ARBA00004123"/>
    </source>
</evidence>
<feature type="region of interest" description="Disordered" evidence="5">
    <location>
        <begin position="386"/>
        <end position="414"/>
    </location>
</feature>
<dbReference type="OrthoDB" id="64353at2759"/>
<sequence length="794" mass="89631">MLLYKYPILRRIKTYSTLPIAKLGRLATTELYRAMGLIGPIETAIMEVDDIERAFNNIISLNYAQSIGLQGNLTGITITSYNSGHTLGGSIWQFNRGAEKIVYAPAWNHSKDSFLVNSKLNLPNLMRPTTLISGSDLGSSKSHKHRVEEFLKLANVTLNNNSTLFLPTSMTGRFFELILLLEKNIDINIPFYLVSYTGVKSMQFSANMLEWMSSDITKNWETQNQSPFESTRIQLITLKELEQLEQGPKILFAESLDMSEGSLGRACLATLCTRHHTAIMMTERPHPDSTFYDLYAEWERLVSQDNRLSDGSLAILDQHFSLTVPTENALHGTDLNSYLKKVEERRTHQKEIELEQKKNDDLLNDDIFEEDDAEDDAEPGVLKLEGDDEEAVDGKTTTSTSIMQSTRHNDVKDEDENVPIDSILKMPMDFDVRNAKGKNRMFPFIVKKVAVDDYGIVINHNDFMREEERFVLKATGTDGDRAEESADDGDESDNQEAEYNDKSGNKRKRRGKRGGRKKRRKGAYKGSENSNLLERKRLATLYNMDPTVDPVSIKKTTAIFSAKCGITFVDMSGLADLKSMKITFNNLKPRKVILLPNTSYSNYIGDCNSIMQSMVKQQRDKLMGQSFFSQNVNGVLGTDYIKSQPNELIDLGSVITSYDLQLDDDLDKQLKWQEITGGYSIAHIVGEVSKNEDDINNRTTTIFKLHNLSKDKQATLDVNASAKKLTIGDVKLNDLRLQLSRQQHHAEFKGDGALVVDNQIVVRKITDGRLVIDGLVCQLFYEVRDLVNSMLAVV</sequence>
<dbReference type="Pfam" id="PF16661">
    <property type="entry name" value="Lactamase_B_6"/>
    <property type="match status" value="1"/>
</dbReference>
<dbReference type="AlphaFoldDB" id="A0A9W6YMI0"/>
<dbReference type="EMBL" id="BSXU01000351">
    <property type="protein sequence ID" value="GMG20369.1"/>
    <property type="molecule type" value="Genomic_DNA"/>
</dbReference>
<proteinExistence type="inferred from homology"/>
<keyword evidence="8" id="KW-1185">Reference proteome</keyword>
<feature type="compositionally biased region" description="Polar residues" evidence="5">
    <location>
        <begin position="395"/>
        <end position="406"/>
    </location>
</feature>
<dbReference type="InterPro" id="IPR001279">
    <property type="entry name" value="Metallo-B-lactamas"/>
</dbReference>
<dbReference type="Proteomes" id="UP001165063">
    <property type="component" value="Unassembled WGS sequence"/>
</dbReference>
<protein>
    <recommendedName>
        <fullName evidence="4">Cleavage and polyadenylation specificity factor subunit 2</fullName>
    </recommendedName>
    <alternativeName>
        <fullName evidence="4">Cleavage and polyadenylation specificity factor 100 kDa subunit</fullName>
    </alternativeName>
</protein>
<evidence type="ECO:0000313" key="8">
    <source>
        <dbReference type="Proteomes" id="UP001165063"/>
    </source>
</evidence>
<evidence type="ECO:0000256" key="4">
    <source>
        <dbReference type="RuleBase" id="RU365006"/>
    </source>
</evidence>
<dbReference type="Pfam" id="PF10996">
    <property type="entry name" value="Beta-Casp"/>
    <property type="match status" value="1"/>
</dbReference>
<dbReference type="GO" id="GO:0003723">
    <property type="term" value="F:RNA binding"/>
    <property type="evidence" value="ECO:0007669"/>
    <property type="project" value="UniProtKB-KW"/>
</dbReference>
<dbReference type="InterPro" id="IPR027075">
    <property type="entry name" value="CPSF2"/>
</dbReference>
<feature type="domain" description="Beta-Casp" evidence="6">
    <location>
        <begin position="174"/>
        <end position="294"/>
    </location>
</feature>
<feature type="compositionally biased region" description="Acidic residues" evidence="5">
    <location>
        <begin position="485"/>
        <end position="498"/>
    </location>
</feature>
<dbReference type="SMART" id="SM01027">
    <property type="entry name" value="Beta-Casp"/>
    <property type="match status" value="1"/>
</dbReference>
<keyword evidence="4" id="KW-0694">RNA-binding</keyword>
<dbReference type="PANTHER" id="PTHR45922:SF1">
    <property type="entry name" value="CLEAVAGE AND POLYADENYLATION SPECIFICITY FACTOR SUBUNIT 2"/>
    <property type="match status" value="1"/>
</dbReference>
<feature type="region of interest" description="Disordered" evidence="5">
    <location>
        <begin position="474"/>
        <end position="529"/>
    </location>
</feature>